<evidence type="ECO:0000313" key="5">
    <source>
        <dbReference type="Proteomes" id="UP000887565"/>
    </source>
</evidence>
<dbReference type="GO" id="GO:0003677">
    <property type="term" value="F:DNA binding"/>
    <property type="evidence" value="ECO:0007669"/>
    <property type="project" value="InterPro"/>
</dbReference>
<evidence type="ECO:0000256" key="3">
    <source>
        <dbReference type="ARBA" id="ARBA00022833"/>
    </source>
</evidence>
<keyword evidence="2" id="KW-0863">Zinc-finger</keyword>
<evidence type="ECO:0000259" key="4">
    <source>
        <dbReference type="Pfam" id="PF02892"/>
    </source>
</evidence>
<sequence>MARSAEKIDDLTVVCSKIDYFCDQKYLGPYDYHMAKIMDASSLTIRVWDYFTMTPEDEEEAECNECEIQLSRKGHGTR</sequence>
<reference evidence="6" key="1">
    <citation type="submission" date="2022-11" db="UniProtKB">
        <authorList>
            <consortium name="WormBaseParasite"/>
        </authorList>
    </citation>
    <scope>IDENTIFICATION</scope>
</reference>
<dbReference type="WBParaSite" id="nRc.2.0.1.t13003-RA">
    <property type="protein sequence ID" value="nRc.2.0.1.t13003-RA"/>
    <property type="gene ID" value="nRc.2.0.1.g13003"/>
</dbReference>
<evidence type="ECO:0000256" key="2">
    <source>
        <dbReference type="ARBA" id="ARBA00022771"/>
    </source>
</evidence>
<evidence type="ECO:0000313" key="6">
    <source>
        <dbReference type="WBParaSite" id="nRc.2.0.1.t13003-RA"/>
    </source>
</evidence>
<keyword evidence="3" id="KW-0862">Zinc</keyword>
<feature type="domain" description="BED-type" evidence="4">
    <location>
        <begin position="46"/>
        <end position="77"/>
    </location>
</feature>
<name>A0A915IGH8_ROMCU</name>
<dbReference type="AlphaFoldDB" id="A0A915IGH8"/>
<proteinExistence type="predicted"/>
<organism evidence="5 6">
    <name type="scientific">Romanomermis culicivorax</name>
    <name type="common">Nematode worm</name>
    <dbReference type="NCBI Taxonomy" id="13658"/>
    <lineage>
        <taxon>Eukaryota</taxon>
        <taxon>Metazoa</taxon>
        <taxon>Ecdysozoa</taxon>
        <taxon>Nematoda</taxon>
        <taxon>Enoplea</taxon>
        <taxon>Dorylaimia</taxon>
        <taxon>Mermithida</taxon>
        <taxon>Mermithoidea</taxon>
        <taxon>Mermithidae</taxon>
        <taxon>Romanomermis</taxon>
    </lineage>
</organism>
<dbReference type="InterPro" id="IPR003656">
    <property type="entry name" value="Znf_BED"/>
</dbReference>
<keyword evidence="1" id="KW-0479">Metal-binding</keyword>
<evidence type="ECO:0000256" key="1">
    <source>
        <dbReference type="ARBA" id="ARBA00022723"/>
    </source>
</evidence>
<keyword evidence="5" id="KW-1185">Reference proteome</keyword>
<accession>A0A915IGH8</accession>
<protein>
    <submittedName>
        <fullName evidence="6">BED-type domain-containing protein</fullName>
    </submittedName>
</protein>
<dbReference type="GO" id="GO:0008270">
    <property type="term" value="F:zinc ion binding"/>
    <property type="evidence" value="ECO:0007669"/>
    <property type="project" value="UniProtKB-KW"/>
</dbReference>
<dbReference type="Pfam" id="PF02892">
    <property type="entry name" value="zf-BED"/>
    <property type="match status" value="1"/>
</dbReference>
<dbReference type="Proteomes" id="UP000887565">
    <property type="component" value="Unplaced"/>
</dbReference>